<dbReference type="Pfam" id="PF04480">
    <property type="entry name" value="DUF559"/>
    <property type="match status" value="1"/>
</dbReference>
<name>A0A8J7HUS0_9NOST</name>
<evidence type="ECO:0000259" key="1">
    <source>
        <dbReference type="Pfam" id="PF04480"/>
    </source>
</evidence>
<dbReference type="PANTHER" id="PTHR38590">
    <property type="entry name" value="BLL0828 PROTEIN"/>
    <property type="match status" value="1"/>
</dbReference>
<dbReference type="InterPro" id="IPR047216">
    <property type="entry name" value="Endonuclease_DUF559_bact"/>
</dbReference>
<keyword evidence="3" id="KW-1185">Reference proteome</keyword>
<proteinExistence type="predicted"/>
<evidence type="ECO:0000313" key="3">
    <source>
        <dbReference type="Proteomes" id="UP000632766"/>
    </source>
</evidence>
<feature type="domain" description="DUF559" evidence="1">
    <location>
        <begin position="32"/>
        <end position="135"/>
    </location>
</feature>
<comment type="caution">
    <text evidence="2">The sequence shown here is derived from an EMBL/GenBank/DDBJ whole genome shotgun (WGS) entry which is preliminary data.</text>
</comment>
<evidence type="ECO:0000313" key="2">
    <source>
        <dbReference type="EMBL" id="MBH8562944.1"/>
    </source>
</evidence>
<dbReference type="AlphaFoldDB" id="A0A8J7HUS0"/>
<sequence>MNNPTPCQPSPREEEGNCNIIVGQKINSIKLERAKELRRQMTPEEKILWQHLRTNHLHGLHFRRQQIIDGFIADFYCHAAGLVIEVDGKIHQQQAEYDAERDKVLSARGLRLLRIKNEEVRQELDQVLMRISKACCQ</sequence>
<dbReference type="InterPro" id="IPR007569">
    <property type="entry name" value="DUF559"/>
</dbReference>
<dbReference type="InterPro" id="IPR011335">
    <property type="entry name" value="Restrct_endonuc-II-like"/>
</dbReference>
<dbReference type="CDD" id="cd01038">
    <property type="entry name" value="Endonuclease_DUF559"/>
    <property type="match status" value="1"/>
</dbReference>
<accession>A0A8J7HUS0</accession>
<dbReference type="PANTHER" id="PTHR38590:SF1">
    <property type="entry name" value="BLL0828 PROTEIN"/>
    <property type="match status" value="1"/>
</dbReference>
<dbReference type="RefSeq" id="WP_198124845.1">
    <property type="nucleotide sequence ID" value="NZ_JAECZC010000018.1"/>
</dbReference>
<dbReference type="Proteomes" id="UP000632766">
    <property type="component" value="Unassembled WGS sequence"/>
</dbReference>
<reference evidence="2 3" key="1">
    <citation type="journal article" date="2021" name="Int. J. Syst. Evol. Microbiol.">
        <title>Amazonocrinis nigriterrae gen. nov., sp. nov., Atlanticothrix silvestris gen. nov., sp. nov. and Dendronalium phyllosphericum gen. nov., sp. nov., nostocacean cyanobacteria from Brazilian environments.</title>
        <authorList>
            <person name="Alvarenga D.O."/>
            <person name="Andreote A.P.D."/>
            <person name="Branco L.H.Z."/>
            <person name="Delbaje E."/>
            <person name="Cruz R.B."/>
            <person name="Varani A.M."/>
            <person name="Fiore M.F."/>
        </authorList>
    </citation>
    <scope>NUCLEOTIDE SEQUENCE [LARGE SCALE GENOMIC DNA]</scope>
    <source>
        <strain evidence="2 3">CENA67</strain>
    </source>
</reference>
<gene>
    <name evidence="2" type="ORF">I8748_12255</name>
</gene>
<dbReference type="EMBL" id="JAECZC010000018">
    <property type="protein sequence ID" value="MBH8562944.1"/>
    <property type="molecule type" value="Genomic_DNA"/>
</dbReference>
<dbReference type="SUPFAM" id="SSF52980">
    <property type="entry name" value="Restriction endonuclease-like"/>
    <property type="match status" value="1"/>
</dbReference>
<organism evidence="2 3">
    <name type="scientific">Amazonocrinis nigriterrae CENA67</name>
    <dbReference type="NCBI Taxonomy" id="2794033"/>
    <lineage>
        <taxon>Bacteria</taxon>
        <taxon>Bacillati</taxon>
        <taxon>Cyanobacteriota</taxon>
        <taxon>Cyanophyceae</taxon>
        <taxon>Nostocales</taxon>
        <taxon>Nostocaceae</taxon>
        <taxon>Amazonocrinis</taxon>
        <taxon>Amazonocrinis nigriterrae</taxon>
    </lineage>
</organism>
<protein>
    <submittedName>
        <fullName evidence="2">DUF559 domain-containing protein</fullName>
    </submittedName>
</protein>
<dbReference type="Gene3D" id="3.40.960.10">
    <property type="entry name" value="VSR Endonuclease"/>
    <property type="match status" value="1"/>
</dbReference>